<gene>
    <name evidence="6" type="ORF">HGB44_26080</name>
</gene>
<comment type="caution">
    <text evidence="6">The sequence shown here is derived from an EMBL/GenBank/DDBJ whole genome shotgun (WGS) entry which is preliminary data.</text>
</comment>
<feature type="binding site" evidence="4">
    <location>
        <position position="186"/>
    </location>
    <ligand>
        <name>heme b</name>
        <dbReference type="ChEBI" id="CHEBI:60344"/>
    </ligand>
</feature>
<dbReference type="SUPFAM" id="SSF48613">
    <property type="entry name" value="Heme oxygenase-like"/>
    <property type="match status" value="1"/>
</dbReference>
<dbReference type="GO" id="GO:0006788">
    <property type="term" value="P:heme oxidation"/>
    <property type="evidence" value="ECO:0007669"/>
    <property type="project" value="InterPro"/>
</dbReference>
<keyword evidence="3 5" id="KW-0408">Iron</keyword>
<evidence type="ECO:0000256" key="5">
    <source>
        <dbReference type="PIRSR" id="PIRSR000343-2"/>
    </source>
</evidence>
<proteinExistence type="predicted"/>
<evidence type="ECO:0000256" key="1">
    <source>
        <dbReference type="ARBA" id="ARBA00022617"/>
    </source>
</evidence>
<keyword evidence="7" id="KW-1185">Reference proteome</keyword>
<dbReference type="Pfam" id="PF01126">
    <property type="entry name" value="Heme_oxygenase"/>
    <property type="match status" value="1"/>
</dbReference>
<dbReference type="GO" id="GO:0046872">
    <property type="term" value="F:metal ion binding"/>
    <property type="evidence" value="ECO:0007669"/>
    <property type="project" value="UniProtKB-KW"/>
</dbReference>
<dbReference type="PRINTS" id="PR00088">
    <property type="entry name" value="HAEMOXYGNASE"/>
</dbReference>
<reference evidence="6 7" key="1">
    <citation type="submission" date="2020-04" db="EMBL/GenBank/DDBJ databases">
        <title>MicrobeNet Type strains.</title>
        <authorList>
            <person name="Nicholson A.C."/>
        </authorList>
    </citation>
    <scope>NUCLEOTIDE SEQUENCE [LARGE SCALE GENOMIC DNA]</scope>
    <source>
        <strain evidence="6 7">ATCC 23612</strain>
    </source>
</reference>
<feature type="binding site" evidence="4">
    <location>
        <position position="24"/>
    </location>
    <ligand>
        <name>heme b</name>
        <dbReference type="ChEBI" id="CHEBI:60344"/>
    </ligand>
</feature>
<dbReference type="CDD" id="cd19165">
    <property type="entry name" value="HemeO"/>
    <property type="match status" value="1"/>
</dbReference>
<dbReference type="InterPro" id="IPR016053">
    <property type="entry name" value="Haem_Oase-like"/>
</dbReference>
<dbReference type="InterPro" id="IPR002051">
    <property type="entry name" value="Haem_Oase"/>
</dbReference>
<sequence length="239" mass="26202">MSTTAEVPATTAPDAPETFSERLRAATWSDHQAAEDHGFTRALMDGTLPLDGYTGMVAQHYFAYVALEETGRRLADDPVAGRFRHPELERVPALVRDLEHLLGADWRDRIAPTPATRTYAARIEQMADRPEGFVAHHYTRYMGDVSGGQFIRRVAARTYGLTDAAGVSFYVFDALGSLPRFRTGYRERLDSLNLDGAAADRLVAETRLAYQLNTEVFADLGRMYAPEAGTDAGAGADAA</sequence>
<organism evidence="6 7">
    <name type="scientific">Nocardiopsis alborubida</name>
    <dbReference type="NCBI Taxonomy" id="146802"/>
    <lineage>
        <taxon>Bacteria</taxon>
        <taxon>Bacillati</taxon>
        <taxon>Actinomycetota</taxon>
        <taxon>Actinomycetes</taxon>
        <taxon>Streptosporangiales</taxon>
        <taxon>Nocardiopsidaceae</taxon>
        <taxon>Nocardiopsis</taxon>
    </lineage>
</organism>
<dbReference type="AlphaFoldDB" id="A0A7X6RSM0"/>
<feature type="binding site" description="axial binding residue" evidence="5">
    <location>
        <position position="31"/>
    </location>
    <ligand>
        <name>heme b</name>
        <dbReference type="ChEBI" id="CHEBI:60344"/>
    </ligand>
    <ligandPart>
        <name>Fe</name>
        <dbReference type="ChEBI" id="CHEBI:18248"/>
    </ligandPart>
</feature>
<keyword evidence="2 5" id="KW-0479">Metal-binding</keyword>
<dbReference type="Gene3D" id="1.20.910.10">
    <property type="entry name" value="Heme oxygenase-like"/>
    <property type="match status" value="1"/>
</dbReference>
<evidence type="ECO:0000256" key="3">
    <source>
        <dbReference type="ARBA" id="ARBA00023004"/>
    </source>
</evidence>
<dbReference type="PIRSF" id="PIRSF000343">
    <property type="entry name" value="Haem_Oase"/>
    <property type="match status" value="1"/>
</dbReference>
<dbReference type="PANTHER" id="PTHR10720">
    <property type="entry name" value="HEME OXYGENASE"/>
    <property type="match status" value="1"/>
</dbReference>
<dbReference type="GO" id="GO:0020037">
    <property type="term" value="F:heme binding"/>
    <property type="evidence" value="ECO:0007669"/>
    <property type="project" value="TreeGrafter"/>
</dbReference>
<dbReference type="GO" id="GO:0006979">
    <property type="term" value="P:response to oxidative stress"/>
    <property type="evidence" value="ECO:0007669"/>
    <property type="project" value="TreeGrafter"/>
</dbReference>
<dbReference type="EMBL" id="JAAXPG010000031">
    <property type="protein sequence ID" value="NKZ01110.1"/>
    <property type="molecule type" value="Genomic_DNA"/>
</dbReference>
<evidence type="ECO:0000256" key="2">
    <source>
        <dbReference type="ARBA" id="ARBA00022723"/>
    </source>
</evidence>
<name>A0A7X6RSM0_9ACTN</name>
<feature type="binding site" evidence="4">
    <location>
        <position position="138"/>
    </location>
    <ligand>
        <name>heme b</name>
        <dbReference type="ChEBI" id="CHEBI:60344"/>
    </ligand>
</feature>
<accession>A0A7X6RSM0</accession>
<evidence type="ECO:0000256" key="4">
    <source>
        <dbReference type="PIRSR" id="PIRSR000343-1"/>
    </source>
</evidence>
<protein>
    <submittedName>
        <fullName evidence="6">Biliverdin-producing heme oxygenase</fullName>
    </submittedName>
</protein>
<dbReference type="GO" id="GO:0004392">
    <property type="term" value="F:heme oxygenase (decyclizing) activity"/>
    <property type="evidence" value="ECO:0007669"/>
    <property type="project" value="InterPro"/>
</dbReference>
<dbReference type="PANTHER" id="PTHR10720:SF0">
    <property type="entry name" value="HEME OXYGENASE"/>
    <property type="match status" value="1"/>
</dbReference>
<dbReference type="Proteomes" id="UP000553209">
    <property type="component" value="Unassembled WGS sequence"/>
</dbReference>
<evidence type="ECO:0000313" key="7">
    <source>
        <dbReference type="Proteomes" id="UP000553209"/>
    </source>
</evidence>
<dbReference type="InterPro" id="IPR016084">
    <property type="entry name" value="Haem_Oase-like_multi-hlx"/>
</dbReference>
<dbReference type="GO" id="GO:0042167">
    <property type="term" value="P:heme catabolic process"/>
    <property type="evidence" value="ECO:0007669"/>
    <property type="project" value="TreeGrafter"/>
</dbReference>
<dbReference type="RefSeq" id="WP_061080627.1">
    <property type="nucleotide sequence ID" value="NZ_JAAXPG010000031.1"/>
</dbReference>
<evidence type="ECO:0000313" key="6">
    <source>
        <dbReference type="EMBL" id="NKZ01110.1"/>
    </source>
</evidence>
<keyword evidence="1 4" id="KW-0349">Heme</keyword>